<dbReference type="AlphaFoldDB" id="A0A7J7KL08"/>
<dbReference type="EMBL" id="VXIV02000315">
    <property type="protein sequence ID" value="KAF6039045.1"/>
    <property type="molecule type" value="Genomic_DNA"/>
</dbReference>
<sequence>MAGKSKDVARVNNAVLKVSQEFLGDFNPQTSSRERRKLARSNIYKANYTNAIHDRDGKMIEEGTDFCDCLEPTCSGCHFPCVKCGSPKCSVDCRKNRKWTCDLIELEGINKTWTLKSALKTYNEQLSAQLAAKTGRKMEIQID</sequence>
<accession>A0A7J7KL08</accession>
<dbReference type="PANTHER" id="PTHR46536:SF3">
    <property type="entry name" value="ARF7 EFFECTOR PROTEIN C-TERMINAL DOMAIN-CONTAINING PROTEIN"/>
    <property type="match status" value="1"/>
</dbReference>
<feature type="domain" description="ARF7 effector protein C-terminal" evidence="1">
    <location>
        <begin position="17"/>
        <end position="106"/>
    </location>
</feature>
<comment type="caution">
    <text evidence="2">The sequence shown here is derived from an EMBL/GenBank/DDBJ whole genome shotgun (WGS) entry which is preliminary data.</text>
</comment>
<gene>
    <name evidence="2" type="ORF">EB796_002649</name>
</gene>
<proteinExistence type="predicted"/>
<dbReference type="OrthoDB" id="5984406at2759"/>
<organism evidence="2 3">
    <name type="scientific">Bugula neritina</name>
    <name type="common">Brown bryozoan</name>
    <name type="synonym">Sertularia neritina</name>
    <dbReference type="NCBI Taxonomy" id="10212"/>
    <lineage>
        <taxon>Eukaryota</taxon>
        <taxon>Metazoa</taxon>
        <taxon>Spiralia</taxon>
        <taxon>Lophotrochozoa</taxon>
        <taxon>Bryozoa</taxon>
        <taxon>Gymnolaemata</taxon>
        <taxon>Cheilostomatida</taxon>
        <taxon>Flustrina</taxon>
        <taxon>Buguloidea</taxon>
        <taxon>Bugulidae</taxon>
        <taxon>Bugula</taxon>
    </lineage>
</organism>
<protein>
    <recommendedName>
        <fullName evidence="1">ARF7 effector protein C-terminal domain-containing protein</fullName>
    </recommendedName>
</protein>
<dbReference type="Proteomes" id="UP000593567">
    <property type="component" value="Unassembled WGS sequence"/>
</dbReference>
<name>A0A7J7KL08_BUGNE</name>
<evidence type="ECO:0000313" key="2">
    <source>
        <dbReference type="EMBL" id="KAF6039045.1"/>
    </source>
</evidence>
<reference evidence="2" key="1">
    <citation type="submission" date="2020-06" db="EMBL/GenBank/DDBJ databases">
        <title>Draft genome of Bugula neritina, a colonial animal packing powerful symbionts and potential medicines.</title>
        <authorList>
            <person name="Rayko M."/>
        </authorList>
    </citation>
    <scope>NUCLEOTIDE SEQUENCE [LARGE SCALE GENOMIC DNA]</scope>
    <source>
        <strain evidence="2">Kwan_BN1</strain>
    </source>
</reference>
<evidence type="ECO:0000313" key="3">
    <source>
        <dbReference type="Proteomes" id="UP000593567"/>
    </source>
</evidence>
<dbReference type="PANTHER" id="PTHR46536">
    <property type="entry name" value="ARL14 EFFECTOR PROTEIN"/>
    <property type="match status" value="1"/>
</dbReference>
<keyword evidence="3" id="KW-1185">Reference proteome</keyword>
<dbReference type="InterPro" id="IPR029264">
    <property type="entry name" value="ARF7EP_C"/>
</dbReference>
<evidence type="ECO:0000259" key="1">
    <source>
        <dbReference type="Pfam" id="PF14949"/>
    </source>
</evidence>
<dbReference type="Pfam" id="PF14949">
    <property type="entry name" value="ARF7EP_C"/>
    <property type="match status" value="1"/>
</dbReference>